<evidence type="ECO:0000256" key="3">
    <source>
        <dbReference type="ARBA" id="ARBA00022748"/>
    </source>
</evidence>
<feature type="domain" description="Thioredoxin" evidence="7">
    <location>
        <begin position="37"/>
        <end position="174"/>
    </location>
</feature>
<evidence type="ECO:0000256" key="4">
    <source>
        <dbReference type="ARBA" id="ARBA00023157"/>
    </source>
</evidence>
<evidence type="ECO:0000313" key="9">
    <source>
        <dbReference type="Proteomes" id="UP000626148"/>
    </source>
</evidence>
<protein>
    <submittedName>
        <fullName evidence="8">Thiol:disulfide interchange protein DsbE</fullName>
    </submittedName>
</protein>
<dbReference type="GO" id="GO:0030288">
    <property type="term" value="C:outer membrane-bounded periplasmic space"/>
    <property type="evidence" value="ECO:0007669"/>
    <property type="project" value="InterPro"/>
</dbReference>
<dbReference type="PROSITE" id="PS51352">
    <property type="entry name" value="THIOREDOXIN_2"/>
    <property type="match status" value="1"/>
</dbReference>
<evidence type="ECO:0000256" key="1">
    <source>
        <dbReference type="ARBA" id="ARBA00004383"/>
    </source>
</evidence>
<name>A0A918KTR2_9GAMM</name>
<keyword evidence="9" id="KW-1185">Reference proteome</keyword>
<evidence type="ECO:0000256" key="2">
    <source>
        <dbReference type="ARBA" id="ARBA00007758"/>
    </source>
</evidence>
<accession>A0A918KTR2</accession>
<keyword evidence="6" id="KW-0472">Membrane</keyword>
<feature type="transmembrane region" description="Helical" evidence="6">
    <location>
        <begin position="7"/>
        <end position="26"/>
    </location>
</feature>
<sequence length="177" mass="20094">MNKRWVLFLPAIAVFGLLGLFGYVFWKDVDVREIPSAREGKPMPEFRLTAVNDPQTVLTRGSLDGEPYLMNFWATWCPSCKFEHPYLNSLASEGVRIIGVNYKDERDLALDWLADYANPYEIDIYDPNGDLGFELGVTGAPETFFVDSSGVIQHRYQGPIDSAVWDNKLKAIYDAME</sequence>
<dbReference type="Pfam" id="PF08534">
    <property type="entry name" value="Redoxin"/>
    <property type="match status" value="1"/>
</dbReference>
<dbReference type="InterPro" id="IPR013766">
    <property type="entry name" value="Thioredoxin_domain"/>
</dbReference>
<dbReference type="GO" id="GO:0017004">
    <property type="term" value="P:cytochrome complex assembly"/>
    <property type="evidence" value="ECO:0007669"/>
    <property type="project" value="UniProtKB-KW"/>
</dbReference>
<proteinExistence type="inferred from homology"/>
<evidence type="ECO:0000259" key="7">
    <source>
        <dbReference type="PROSITE" id="PS51352"/>
    </source>
</evidence>
<dbReference type="InterPro" id="IPR017937">
    <property type="entry name" value="Thioredoxin_CS"/>
</dbReference>
<dbReference type="EMBL" id="BMXR01000022">
    <property type="protein sequence ID" value="GGX75666.1"/>
    <property type="molecule type" value="Genomic_DNA"/>
</dbReference>
<comment type="similarity">
    <text evidence="2">Belongs to the thioredoxin family. DsbE subfamily.</text>
</comment>
<reference evidence="8" key="1">
    <citation type="journal article" date="2014" name="Int. J. Syst. Evol. Microbiol.">
        <title>Complete genome sequence of Corynebacterium casei LMG S-19264T (=DSM 44701T), isolated from a smear-ripened cheese.</title>
        <authorList>
            <consortium name="US DOE Joint Genome Institute (JGI-PGF)"/>
            <person name="Walter F."/>
            <person name="Albersmeier A."/>
            <person name="Kalinowski J."/>
            <person name="Ruckert C."/>
        </authorList>
    </citation>
    <scope>NUCLEOTIDE SEQUENCE</scope>
    <source>
        <strain evidence="8">KCTC 22169</strain>
    </source>
</reference>
<dbReference type="PANTHER" id="PTHR42852:SF6">
    <property type="entry name" value="THIOL:DISULFIDE INTERCHANGE PROTEIN DSBE"/>
    <property type="match status" value="1"/>
</dbReference>
<reference evidence="8" key="2">
    <citation type="submission" date="2020-09" db="EMBL/GenBank/DDBJ databases">
        <authorList>
            <person name="Sun Q."/>
            <person name="Kim S."/>
        </authorList>
    </citation>
    <scope>NUCLEOTIDE SEQUENCE</scope>
    <source>
        <strain evidence="8">KCTC 22169</strain>
    </source>
</reference>
<dbReference type="Gene3D" id="3.40.30.10">
    <property type="entry name" value="Glutaredoxin"/>
    <property type="match status" value="1"/>
</dbReference>
<dbReference type="InterPro" id="IPR004799">
    <property type="entry name" value="Periplasmic_diS_OxRdtase_DsbE"/>
</dbReference>
<keyword evidence="6" id="KW-0812">Transmembrane</keyword>
<dbReference type="SUPFAM" id="SSF52833">
    <property type="entry name" value="Thioredoxin-like"/>
    <property type="match status" value="1"/>
</dbReference>
<dbReference type="RefSeq" id="WP_189613720.1">
    <property type="nucleotide sequence ID" value="NZ_BMXR01000022.1"/>
</dbReference>
<keyword evidence="6" id="KW-1133">Transmembrane helix</keyword>
<dbReference type="InterPro" id="IPR036249">
    <property type="entry name" value="Thioredoxin-like_sf"/>
</dbReference>
<dbReference type="AlphaFoldDB" id="A0A918KTR2"/>
<dbReference type="GO" id="GO:0005886">
    <property type="term" value="C:plasma membrane"/>
    <property type="evidence" value="ECO:0007669"/>
    <property type="project" value="UniProtKB-SubCell"/>
</dbReference>
<dbReference type="InterPro" id="IPR013740">
    <property type="entry name" value="Redoxin"/>
</dbReference>
<evidence type="ECO:0000313" key="8">
    <source>
        <dbReference type="EMBL" id="GGX75666.1"/>
    </source>
</evidence>
<dbReference type="GO" id="GO:0015036">
    <property type="term" value="F:disulfide oxidoreductase activity"/>
    <property type="evidence" value="ECO:0007669"/>
    <property type="project" value="InterPro"/>
</dbReference>
<gene>
    <name evidence="8" type="primary">dsbE</name>
    <name evidence="8" type="ORF">GCM10007392_48450</name>
</gene>
<dbReference type="PROSITE" id="PS00194">
    <property type="entry name" value="THIOREDOXIN_1"/>
    <property type="match status" value="1"/>
</dbReference>
<evidence type="ECO:0000256" key="5">
    <source>
        <dbReference type="ARBA" id="ARBA00023284"/>
    </source>
</evidence>
<comment type="subcellular location">
    <subcellularLocation>
        <location evidence="1">Cell inner membrane</location>
        <topology evidence="1">Single-pass membrane protein</topology>
        <orientation evidence="1">Periplasmic side</orientation>
    </subcellularLocation>
</comment>
<dbReference type="Proteomes" id="UP000626148">
    <property type="component" value="Unassembled WGS sequence"/>
</dbReference>
<comment type="caution">
    <text evidence="8">The sequence shown here is derived from an EMBL/GenBank/DDBJ whole genome shotgun (WGS) entry which is preliminary data.</text>
</comment>
<organism evidence="8 9">
    <name type="scientific">Saccharospirillum salsuginis</name>
    <dbReference type="NCBI Taxonomy" id="418750"/>
    <lineage>
        <taxon>Bacteria</taxon>
        <taxon>Pseudomonadati</taxon>
        <taxon>Pseudomonadota</taxon>
        <taxon>Gammaproteobacteria</taxon>
        <taxon>Oceanospirillales</taxon>
        <taxon>Saccharospirillaceae</taxon>
        <taxon>Saccharospirillum</taxon>
    </lineage>
</organism>
<keyword evidence="3" id="KW-0201">Cytochrome c-type biogenesis</keyword>
<dbReference type="NCBIfam" id="TIGR00385">
    <property type="entry name" value="dsbE"/>
    <property type="match status" value="1"/>
</dbReference>
<dbReference type="InterPro" id="IPR050553">
    <property type="entry name" value="Thioredoxin_ResA/DsbE_sf"/>
</dbReference>
<dbReference type="CDD" id="cd03010">
    <property type="entry name" value="TlpA_like_DsbE"/>
    <property type="match status" value="1"/>
</dbReference>
<keyword evidence="5" id="KW-0676">Redox-active center</keyword>
<dbReference type="PANTHER" id="PTHR42852">
    <property type="entry name" value="THIOL:DISULFIDE INTERCHANGE PROTEIN DSBE"/>
    <property type="match status" value="1"/>
</dbReference>
<evidence type="ECO:0000256" key="6">
    <source>
        <dbReference type="SAM" id="Phobius"/>
    </source>
</evidence>
<keyword evidence="4" id="KW-1015">Disulfide bond</keyword>